<evidence type="ECO:0000256" key="1">
    <source>
        <dbReference type="SAM" id="SignalP"/>
    </source>
</evidence>
<dbReference type="EMBL" id="BMYF01000001">
    <property type="protein sequence ID" value="GHB24082.1"/>
    <property type="molecule type" value="Genomic_DNA"/>
</dbReference>
<gene>
    <name evidence="2" type="ORF">GCM10008106_00960</name>
</gene>
<keyword evidence="3" id="KW-1185">Reference proteome</keyword>
<organism evidence="2 3">
    <name type="scientific">Mongoliitalea lutea</name>
    <dbReference type="NCBI Taxonomy" id="849756"/>
    <lineage>
        <taxon>Bacteria</taxon>
        <taxon>Pseudomonadati</taxon>
        <taxon>Bacteroidota</taxon>
        <taxon>Cytophagia</taxon>
        <taxon>Cytophagales</taxon>
        <taxon>Cyclobacteriaceae</taxon>
        <taxon>Mongoliitalea</taxon>
    </lineage>
</organism>
<dbReference type="Proteomes" id="UP000642809">
    <property type="component" value="Unassembled WGS sequence"/>
</dbReference>
<feature type="signal peptide" evidence="1">
    <location>
        <begin position="1"/>
        <end position="21"/>
    </location>
</feature>
<protein>
    <submittedName>
        <fullName evidence="2">Uncharacterized protein</fullName>
    </submittedName>
</protein>
<accession>A0A8J3CTG5</accession>
<evidence type="ECO:0000313" key="3">
    <source>
        <dbReference type="Proteomes" id="UP000642809"/>
    </source>
</evidence>
<reference evidence="2" key="1">
    <citation type="journal article" date="2014" name="Int. J. Syst. Evol. Microbiol.">
        <title>Complete genome sequence of Corynebacterium casei LMG S-19264T (=DSM 44701T), isolated from a smear-ripened cheese.</title>
        <authorList>
            <consortium name="US DOE Joint Genome Institute (JGI-PGF)"/>
            <person name="Walter F."/>
            <person name="Albersmeier A."/>
            <person name="Kalinowski J."/>
            <person name="Ruckert C."/>
        </authorList>
    </citation>
    <scope>NUCLEOTIDE SEQUENCE</scope>
    <source>
        <strain evidence="2">KCTC 23224</strain>
    </source>
</reference>
<name>A0A8J3CTG5_9BACT</name>
<evidence type="ECO:0000313" key="2">
    <source>
        <dbReference type="EMBL" id="GHB24082.1"/>
    </source>
</evidence>
<reference evidence="2" key="2">
    <citation type="submission" date="2020-09" db="EMBL/GenBank/DDBJ databases">
        <authorList>
            <person name="Sun Q."/>
            <person name="Kim S."/>
        </authorList>
    </citation>
    <scope>NUCLEOTIDE SEQUENCE</scope>
    <source>
        <strain evidence="2">KCTC 23224</strain>
    </source>
</reference>
<proteinExistence type="predicted"/>
<comment type="caution">
    <text evidence="2">The sequence shown here is derived from an EMBL/GenBank/DDBJ whole genome shotgun (WGS) entry which is preliminary data.</text>
</comment>
<dbReference type="AlphaFoldDB" id="A0A8J3CTG5"/>
<feature type="chain" id="PRO_5035282819" evidence="1">
    <location>
        <begin position="22"/>
        <end position="329"/>
    </location>
</feature>
<sequence>MKKFIVLLGAIVLMIVSAVSAQEDIFGLDTRAREKGRKSESNIGNVTRSVISLVSVELAAGGAHQHNRMTFLSDNPSQYPIFQTSQIDLPRSISSDDTLNFRSLGQTAIPLHIAGRVNLFNTITLGGGYGREFGSMGAFQASPYEFVFENTSYTFDKVFGTLGIVLYDAGKRAKFLRWRYRKYSSQNFYMQSQKNQRIRQNYPWRFMVEGQFGNISIRENIDPSVGIGTDPFFNVSFRIERDFSEYSRLFLKAGYETRNFLFQAENPLEVQSFRQILYPIQVGLSVSLPGTKRCKKPGCGVVMKHLHDGVEYRGSSIFQLQNRKVGQWY</sequence>
<keyword evidence="1" id="KW-0732">Signal</keyword>